<protein>
    <submittedName>
        <fullName evidence="1">DUF839 domain-containing protein</fullName>
    </submittedName>
</protein>
<comment type="caution">
    <text evidence="1">The sequence shown here is derived from an EMBL/GenBank/DDBJ whole genome shotgun (WGS) entry which is preliminary data.</text>
</comment>
<gene>
    <name evidence="1" type="ORF">F9K24_02265</name>
</gene>
<dbReference type="AlphaFoldDB" id="A0A833H3U7"/>
<dbReference type="EMBL" id="WBUI01000002">
    <property type="protein sequence ID" value="KAB2934622.1"/>
    <property type="molecule type" value="Genomic_DNA"/>
</dbReference>
<reference evidence="1 2" key="1">
    <citation type="submission" date="2019-10" db="EMBL/GenBank/DDBJ databases">
        <title>Extracellular Electron Transfer in a Candidatus Methanoperedens spp. Enrichment Culture.</title>
        <authorList>
            <person name="Berger S."/>
            <person name="Rangel Shaw D."/>
            <person name="Berben T."/>
            <person name="In 'T Zandt M."/>
            <person name="Frank J."/>
            <person name="Reimann J."/>
            <person name="Jetten M.S.M."/>
            <person name="Welte C.U."/>
        </authorList>
    </citation>
    <scope>NUCLEOTIDE SEQUENCE [LARGE SCALE GENOMIC DNA]</scope>
    <source>
        <strain evidence="1">SB12</strain>
    </source>
</reference>
<sequence length="614" mass="67190">MKNAILFALIFPIAVSCSRISLDFSGIGWPEGEEGRHSIRSTDSAVFQGKDMPIKYQTFLRSGDAITGGVYGQVLSRTGQPVRNVFRSLGVNDGPLAGVSNFNDFTTMLERDGNLFVVQHFESVPGAVYITSVKRDEEGKLIPLSTRNLDFAEQGGVYSPCAGSITPWGSHIGSEEYEPNAGMRDTLGRIDARYNAMAGFFSGDASRTDVLRNMNPYLYGWTPEVILLDGSGKTETRKRYALGRFSHEIAVVMPDRRTVYMSDDGKHGTLFLFVADKPGDLTAGTLYAARWNQRKAYVLRESSVIADLQWVSLGHATEAQIESVLKNDIVPGAAGPSGPLFQDLFEAVAPVNNACPEGFTAVDAGTSNTSAPDSKLECLKLKSGEFKGVPVSVLASRLESRRYAVMLGATAEFNKKEGVAYDDVRNRLYFAVSRIEKAMQPEKGKGIAADHIRLTANRCGAVFAADLKADTSINSDYVIGELYPLVLGRPLPESQVADRKTDLCDPDRMAEPDNIAFLPGSDLLFIAEDADDGHSLNFLWSYNVRTGNFRRLLHGPRGAEITSPSWIRLGDGSLYFFATVMHPYRDIEADGGPGRRAVTTEERRATTGYFGPFR</sequence>
<name>A0A833H3U7_9LEPT</name>
<proteinExistence type="predicted"/>
<dbReference type="InterPro" id="IPR008557">
    <property type="entry name" value="PhoX"/>
</dbReference>
<evidence type="ECO:0000313" key="1">
    <source>
        <dbReference type="EMBL" id="KAB2934622.1"/>
    </source>
</evidence>
<dbReference type="PROSITE" id="PS51257">
    <property type="entry name" value="PROKAR_LIPOPROTEIN"/>
    <property type="match status" value="1"/>
</dbReference>
<dbReference type="PANTHER" id="PTHR35399">
    <property type="entry name" value="SLR8030 PROTEIN"/>
    <property type="match status" value="1"/>
</dbReference>
<dbReference type="Pfam" id="PF05787">
    <property type="entry name" value="PhoX"/>
    <property type="match status" value="1"/>
</dbReference>
<dbReference type="Proteomes" id="UP000460298">
    <property type="component" value="Unassembled WGS sequence"/>
</dbReference>
<dbReference type="PANTHER" id="PTHR35399:SF2">
    <property type="entry name" value="DUF839 DOMAIN-CONTAINING PROTEIN"/>
    <property type="match status" value="1"/>
</dbReference>
<evidence type="ECO:0000313" key="2">
    <source>
        <dbReference type="Proteomes" id="UP000460298"/>
    </source>
</evidence>
<organism evidence="1 2">
    <name type="scientific">Leptonema illini</name>
    <dbReference type="NCBI Taxonomy" id="183"/>
    <lineage>
        <taxon>Bacteria</taxon>
        <taxon>Pseudomonadati</taxon>
        <taxon>Spirochaetota</taxon>
        <taxon>Spirochaetia</taxon>
        <taxon>Leptospirales</taxon>
        <taxon>Leptospiraceae</taxon>
        <taxon>Leptonema</taxon>
    </lineage>
</organism>
<accession>A0A833H3U7</accession>
<dbReference type="SUPFAM" id="SSF82171">
    <property type="entry name" value="DPP6 N-terminal domain-like"/>
    <property type="match status" value="1"/>
</dbReference>